<dbReference type="RefSeq" id="WP_152572935.1">
    <property type="nucleotide sequence ID" value="NZ_VIKU02000001.1"/>
</dbReference>
<feature type="binding site" evidence="5">
    <location>
        <position position="306"/>
    </location>
    <ligand>
        <name>FAD</name>
        <dbReference type="ChEBI" id="CHEBI:57692"/>
    </ligand>
</feature>
<protein>
    <submittedName>
        <fullName evidence="9">Mercuric reductase</fullName>
    </submittedName>
</protein>
<dbReference type="PIRSF" id="PIRSF000350">
    <property type="entry name" value="Mercury_reductase_MerA"/>
    <property type="match status" value="1"/>
</dbReference>
<dbReference type="InterPro" id="IPR001100">
    <property type="entry name" value="Pyr_nuc-diS_OxRdtase"/>
</dbReference>
<dbReference type="InterPro" id="IPR036188">
    <property type="entry name" value="FAD/NAD-bd_sf"/>
</dbReference>
<feature type="binding site" evidence="5">
    <location>
        <position position="50"/>
    </location>
    <ligand>
        <name>FAD</name>
        <dbReference type="ChEBI" id="CHEBI:57692"/>
    </ligand>
</feature>
<dbReference type="Pfam" id="PF07992">
    <property type="entry name" value="Pyr_redox_2"/>
    <property type="match status" value="1"/>
</dbReference>
<evidence type="ECO:0000259" key="8">
    <source>
        <dbReference type="Pfam" id="PF07992"/>
    </source>
</evidence>
<dbReference type="Pfam" id="PF02852">
    <property type="entry name" value="Pyr_redox_dim"/>
    <property type="match status" value="1"/>
</dbReference>
<dbReference type="InterPro" id="IPR016156">
    <property type="entry name" value="FAD/NAD-linked_Rdtase_dimer_sf"/>
</dbReference>
<dbReference type="PRINTS" id="PR00411">
    <property type="entry name" value="PNDRDTASEI"/>
</dbReference>
<evidence type="ECO:0000256" key="6">
    <source>
        <dbReference type="PIRSR" id="PIRSR000350-4"/>
    </source>
</evidence>
<feature type="binding site" evidence="5">
    <location>
        <begin position="175"/>
        <end position="182"/>
    </location>
    <ligand>
        <name>NAD(+)</name>
        <dbReference type="ChEBI" id="CHEBI:57540"/>
    </ligand>
</feature>
<keyword evidence="5" id="KW-0520">NAD</keyword>
<dbReference type="GO" id="GO:0003955">
    <property type="term" value="F:NAD(P)H dehydrogenase (quinone) activity"/>
    <property type="evidence" value="ECO:0007669"/>
    <property type="project" value="TreeGrafter"/>
</dbReference>
<evidence type="ECO:0000259" key="7">
    <source>
        <dbReference type="Pfam" id="PF02852"/>
    </source>
</evidence>
<keyword evidence="10" id="KW-1185">Reference proteome</keyword>
<feature type="binding site" evidence="5">
    <location>
        <position position="265"/>
    </location>
    <ligand>
        <name>NAD(+)</name>
        <dbReference type="ChEBI" id="CHEBI:57540"/>
    </ligand>
</feature>
<dbReference type="Proteomes" id="UP000707206">
    <property type="component" value="Unassembled WGS sequence"/>
</dbReference>
<keyword evidence="5" id="KW-0547">Nucleotide-binding</keyword>
<keyword evidence="2" id="KW-0285">Flavoprotein</keyword>
<feature type="domain" description="Pyridine nucleotide-disulphide oxidoreductase dimerisation" evidence="7">
    <location>
        <begin position="344"/>
        <end position="447"/>
    </location>
</feature>
<keyword evidence="3 5" id="KW-0274">FAD</keyword>
<dbReference type="AlphaFoldDB" id="A0A967E9G2"/>
<comment type="similarity">
    <text evidence="1">Belongs to the class-I pyridine nucleotide-disulfide oxidoreductase family.</text>
</comment>
<evidence type="ECO:0000256" key="4">
    <source>
        <dbReference type="PIRSR" id="PIRSR000350-2"/>
    </source>
</evidence>
<dbReference type="PRINTS" id="PR00368">
    <property type="entry name" value="FADPNR"/>
</dbReference>
<reference evidence="9" key="1">
    <citation type="submission" date="2019-07" db="EMBL/GenBank/DDBJ databases">
        <authorList>
            <person name="De-Chao Zhang Q."/>
        </authorList>
    </citation>
    <scope>NUCLEOTIDE SEQUENCE</scope>
    <source>
        <strain evidence="9">TP-CH-4</strain>
    </source>
</reference>
<evidence type="ECO:0000256" key="2">
    <source>
        <dbReference type="ARBA" id="ARBA00022630"/>
    </source>
</evidence>
<sequence>MKTYDHIILGTGQATGTLLGRLISTGDSIAVIEKNKVGGSCVNYGCTPTKALVASARAIHMARRGSEFGFKSSDVEVDFPAIRSRMNKIRNDSSTGLRNWIENTENVDFYQVQGEFVSDKTLQVGKEQIRGEHIYINVGTRPRVPEIAGIDEVFWMDSARLLEKLELPKHLIIIGGGYIGVEFSQVYRRFGCEVTIVQRGGQLMPREDEDVADGIDKILTDEGIKILYNAEAVSVSEGVDGIELVVEKDGDRQAIAGSDLLLAVGRIPNSDTIGLEHTSIETDERGYIQVDDFCSTGVEGVYALGDVNGEGAFTHTSVNDAEIVLDKLFGGTRTISQRIPIYGLFTDPPLGRVGMSEKEALKSGKKVLKSTHPHSKISRAKEMSETKGFTKLLVDGETDLILGASILGVNGDEIINMFAAIMHSGIECRNYREVVLVHPTISELMPWILDGIKEAQSQN</sequence>
<dbReference type="InterPro" id="IPR023753">
    <property type="entry name" value="FAD/NAD-binding_dom"/>
</dbReference>
<comment type="caution">
    <text evidence="9">The sequence shown here is derived from an EMBL/GenBank/DDBJ whole genome shotgun (WGS) entry which is preliminary data.</text>
</comment>
<proteinExistence type="inferred from homology"/>
<evidence type="ECO:0000256" key="1">
    <source>
        <dbReference type="ARBA" id="ARBA00007532"/>
    </source>
</evidence>
<feature type="active site" description="Proton acceptor" evidence="4">
    <location>
        <position position="438"/>
    </location>
</feature>
<accession>A0A967E9G2</accession>
<organism evidence="9 10">
    <name type="scientific">Pelagihabitans pacificus</name>
    <dbReference type="NCBI Taxonomy" id="2696054"/>
    <lineage>
        <taxon>Bacteria</taxon>
        <taxon>Pseudomonadati</taxon>
        <taxon>Bacteroidota</taxon>
        <taxon>Flavobacteriia</taxon>
        <taxon>Flavobacteriales</taxon>
        <taxon>Flavobacteriaceae</taxon>
        <taxon>Pelagihabitans</taxon>
    </lineage>
</organism>
<feature type="binding site" evidence="5">
    <location>
        <position position="114"/>
    </location>
    <ligand>
        <name>FAD</name>
        <dbReference type="ChEBI" id="CHEBI:57692"/>
    </ligand>
</feature>
<dbReference type="Gene3D" id="3.50.50.60">
    <property type="entry name" value="FAD/NAD(P)-binding domain"/>
    <property type="match status" value="2"/>
</dbReference>
<dbReference type="GO" id="GO:0050660">
    <property type="term" value="F:flavin adenine dinucleotide binding"/>
    <property type="evidence" value="ECO:0007669"/>
    <property type="project" value="TreeGrafter"/>
</dbReference>
<gene>
    <name evidence="9" type="ORF">FK220_003765</name>
</gene>
<dbReference type="InterPro" id="IPR004099">
    <property type="entry name" value="Pyr_nucl-diS_OxRdtase_dimer"/>
</dbReference>
<evidence type="ECO:0000256" key="5">
    <source>
        <dbReference type="PIRSR" id="PIRSR000350-3"/>
    </source>
</evidence>
<dbReference type="SUPFAM" id="SSF55424">
    <property type="entry name" value="FAD/NAD-linked reductases, dimerisation (C-terminal) domain"/>
    <property type="match status" value="1"/>
</dbReference>
<comment type="cofactor">
    <cofactor evidence="5">
        <name>FAD</name>
        <dbReference type="ChEBI" id="CHEBI:57692"/>
    </cofactor>
    <text evidence="5">Binds 1 FAD per subunit.</text>
</comment>
<dbReference type="Gene3D" id="3.30.390.30">
    <property type="match status" value="1"/>
</dbReference>
<dbReference type="PANTHER" id="PTHR43014:SF2">
    <property type="entry name" value="MERCURIC REDUCTASE"/>
    <property type="match status" value="1"/>
</dbReference>
<dbReference type="SUPFAM" id="SSF51905">
    <property type="entry name" value="FAD/NAD(P)-binding domain"/>
    <property type="match status" value="1"/>
</dbReference>
<name>A0A967E9G2_9FLAO</name>
<dbReference type="EMBL" id="VIKU02000001">
    <property type="protein sequence ID" value="NHF58441.1"/>
    <property type="molecule type" value="Genomic_DNA"/>
</dbReference>
<feature type="domain" description="FAD/NAD(P)-binding" evidence="8">
    <location>
        <begin position="4"/>
        <end position="320"/>
    </location>
</feature>
<feature type="disulfide bond" description="Redox-active" evidence="6">
    <location>
        <begin position="41"/>
        <end position="46"/>
    </location>
</feature>
<evidence type="ECO:0000313" key="10">
    <source>
        <dbReference type="Proteomes" id="UP000707206"/>
    </source>
</evidence>
<evidence type="ECO:0000256" key="3">
    <source>
        <dbReference type="ARBA" id="ARBA00022827"/>
    </source>
</evidence>
<dbReference type="PANTHER" id="PTHR43014">
    <property type="entry name" value="MERCURIC REDUCTASE"/>
    <property type="match status" value="1"/>
</dbReference>
<evidence type="ECO:0000313" key="9">
    <source>
        <dbReference type="EMBL" id="NHF58441.1"/>
    </source>
</evidence>
<reference evidence="9" key="2">
    <citation type="submission" date="2020-03" db="EMBL/GenBank/DDBJ databases">
        <title>Flavobacteriaceae bacterium strain TP-CH-4, a member of the family Flavobacteriaceae isolated from a deep-sea seamount.</title>
        <authorList>
            <person name="Zhang D.-C."/>
        </authorList>
    </citation>
    <scope>NUCLEOTIDE SEQUENCE</scope>
    <source>
        <strain evidence="9">TP-CH-4</strain>
    </source>
</reference>